<dbReference type="OrthoDB" id="10612178at2759"/>
<organism evidence="1 2">
    <name type="scientific">Batrachochytrium dendrobatidis (strain JEL423)</name>
    <dbReference type="NCBI Taxonomy" id="403673"/>
    <lineage>
        <taxon>Eukaryota</taxon>
        <taxon>Fungi</taxon>
        <taxon>Fungi incertae sedis</taxon>
        <taxon>Chytridiomycota</taxon>
        <taxon>Chytridiomycota incertae sedis</taxon>
        <taxon>Chytridiomycetes</taxon>
        <taxon>Rhizophydiales</taxon>
        <taxon>Rhizophydiales incertae sedis</taxon>
        <taxon>Batrachochytrium</taxon>
    </lineage>
</organism>
<name>A0A177WYX7_BATDL</name>
<reference evidence="1 2" key="2">
    <citation type="submission" date="2016-05" db="EMBL/GenBank/DDBJ databases">
        <title>Lineage-specific infection strategies underlie the spectrum of fungal disease in amphibians.</title>
        <authorList>
            <person name="Cuomo C.A."/>
            <person name="Farrer R.A."/>
            <person name="James T."/>
            <person name="Longcore J."/>
            <person name="Birren B."/>
        </authorList>
    </citation>
    <scope>NUCLEOTIDE SEQUENCE [LARGE SCALE GENOMIC DNA]</scope>
    <source>
        <strain evidence="1 2">JEL423</strain>
    </source>
</reference>
<dbReference type="Proteomes" id="UP000077115">
    <property type="component" value="Unassembled WGS sequence"/>
</dbReference>
<dbReference type="AlphaFoldDB" id="A0A177WYX7"/>
<evidence type="ECO:0000313" key="2">
    <source>
        <dbReference type="Proteomes" id="UP000077115"/>
    </source>
</evidence>
<dbReference type="EMBL" id="DS022315">
    <property type="protein sequence ID" value="OAJ45166.1"/>
    <property type="molecule type" value="Genomic_DNA"/>
</dbReference>
<gene>
    <name evidence="1" type="ORF">BDEG_28327</name>
</gene>
<dbReference type="VEuPathDB" id="FungiDB:BDEG_28327"/>
<protein>
    <submittedName>
        <fullName evidence="1">Uncharacterized protein</fullName>
    </submittedName>
</protein>
<proteinExistence type="predicted"/>
<evidence type="ECO:0000313" key="1">
    <source>
        <dbReference type="EMBL" id="OAJ45166.1"/>
    </source>
</evidence>
<sequence length="402" mass="45320">MTRHQEYPLASENTAILSISLDSRIFTPDSNNFLKNELLDGPVALIYSTDNAILIYQTFPGSRELVSVKLPWHPNQIIGCWSDIRQESIHFLIKQVSQDQTLIKRMVFNINELQDHYSVEPKSLDVMGVPDYMTDFVIHISVLPRMGKSEFVFAALTRLGTLVVFFRDKLDWTADLKNLRLDLPNSKCQIISRQYVIVLTSETVAIFSNGILSQVFSSFQACIIRNCSWSIVEIPKSNVEDAGLLQTKVYMHSIKQPSSTKVENNSINIPNSHIQTAIVNTLEMQIGLAKSIVADVSKQIEFKQGALRAGRRYISRIAGNLVTDPDQLIQPDQACMEIVLKNMVAVDPNTGMRLLTQPDFLLNENHKITPGPLIQITKCTATVDKNKYKAHIYITIQNTSNL</sequence>
<accession>A0A177WYX7</accession>
<reference evidence="1 2" key="1">
    <citation type="submission" date="2006-10" db="EMBL/GenBank/DDBJ databases">
        <title>The Genome Sequence of Batrachochytrium dendrobatidis JEL423.</title>
        <authorList>
            <consortium name="The Broad Institute Genome Sequencing Platform"/>
            <person name="Birren B."/>
            <person name="Lander E."/>
            <person name="Galagan J."/>
            <person name="Cuomo C."/>
            <person name="Devon K."/>
            <person name="Jaffe D."/>
            <person name="Butler J."/>
            <person name="Alvarez P."/>
            <person name="Gnerre S."/>
            <person name="Grabherr M."/>
            <person name="Kleber M."/>
            <person name="Mauceli E."/>
            <person name="Brockman W."/>
            <person name="Young S."/>
            <person name="LaButti K."/>
            <person name="Sykes S."/>
            <person name="DeCaprio D."/>
            <person name="Crawford M."/>
            <person name="Koehrsen M."/>
            <person name="Engels R."/>
            <person name="Montgomery P."/>
            <person name="Pearson M."/>
            <person name="Howarth C."/>
            <person name="Larson L."/>
            <person name="White J."/>
            <person name="O'Leary S."/>
            <person name="Kodira C."/>
            <person name="Zeng Q."/>
            <person name="Yandava C."/>
            <person name="Alvarado L."/>
            <person name="Longcore J."/>
            <person name="James T."/>
        </authorList>
    </citation>
    <scope>NUCLEOTIDE SEQUENCE [LARGE SCALE GENOMIC DNA]</scope>
    <source>
        <strain evidence="1 2">JEL423</strain>
    </source>
</reference>